<keyword evidence="2" id="KW-0539">Nucleus</keyword>
<reference evidence="3" key="1">
    <citation type="submission" date="2025-08" db="UniProtKB">
        <authorList>
            <consortium name="Ensembl"/>
        </authorList>
    </citation>
    <scope>IDENTIFICATION</scope>
</reference>
<protein>
    <recommendedName>
        <fullName evidence="5">Proteasome subunit beta-5i</fullName>
    </recommendedName>
</protein>
<reference evidence="3" key="2">
    <citation type="submission" date="2025-09" db="UniProtKB">
        <authorList>
            <consortium name="Ensembl"/>
        </authorList>
    </citation>
    <scope>IDENTIFICATION</scope>
</reference>
<dbReference type="GO" id="GO:0051603">
    <property type="term" value="P:proteolysis involved in protein catabolic process"/>
    <property type="evidence" value="ECO:0007669"/>
    <property type="project" value="InterPro"/>
</dbReference>
<dbReference type="InterPro" id="IPR001353">
    <property type="entry name" value="Proteasome_sua/b"/>
</dbReference>
<dbReference type="GO" id="GO:0005839">
    <property type="term" value="C:proteasome core complex"/>
    <property type="evidence" value="ECO:0007669"/>
    <property type="project" value="InterPro"/>
</dbReference>
<dbReference type="GeneTree" id="ENSGT00940000157841"/>
<dbReference type="Proteomes" id="UP000233040">
    <property type="component" value="Unassembled WGS sequence"/>
</dbReference>
<dbReference type="InterPro" id="IPR023333">
    <property type="entry name" value="Proteasome_suB-type"/>
</dbReference>
<sequence length="169" mass="18120">IKLASVLERPLPVNQPGFFGLGGRADLLDLGPGSPSDGLTLAVPGWGPGIEMLHGTTTLAFKFSHGGIVAADSRATAGPGLYYEDSEGNRISGATFSVYAYGVMDRGYSYDLEVEEAYDLARRAIYHATYRDAYSGGAVNLYHVREDGWIRVSSDNVADLHKKYSGSIP</sequence>
<dbReference type="STRING" id="9516.ENSCCAP00000030328"/>
<dbReference type="Pfam" id="PF00227">
    <property type="entry name" value="Proteasome"/>
    <property type="match status" value="1"/>
</dbReference>
<organism evidence="3 4">
    <name type="scientific">Cebus imitator</name>
    <name type="common">Panamanian white-faced capuchin</name>
    <name type="synonym">Cebus capucinus imitator</name>
    <dbReference type="NCBI Taxonomy" id="2715852"/>
    <lineage>
        <taxon>Eukaryota</taxon>
        <taxon>Metazoa</taxon>
        <taxon>Chordata</taxon>
        <taxon>Craniata</taxon>
        <taxon>Vertebrata</taxon>
        <taxon>Euteleostomi</taxon>
        <taxon>Mammalia</taxon>
        <taxon>Eutheria</taxon>
        <taxon>Euarchontoglires</taxon>
        <taxon>Primates</taxon>
        <taxon>Haplorrhini</taxon>
        <taxon>Platyrrhini</taxon>
        <taxon>Cebidae</taxon>
        <taxon>Cebinae</taxon>
        <taxon>Cebus</taxon>
    </lineage>
</organism>
<dbReference type="SUPFAM" id="SSF56235">
    <property type="entry name" value="N-terminal nucleophile aminohydrolases (Ntn hydrolases)"/>
    <property type="match status" value="1"/>
</dbReference>
<dbReference type="Gene3D" id="3.60.20.10">
    <property type="entry name" value="Glutamine Phosphoribosylpyrophosphate, subunit 1, domain 1"/>
    <property type="match status" value="2"/>
</dbReference>
<evidence type="ECO:0000313" key="3">
    <source>
        <dbReference type="Ensembl" id="ENSCCAP00000030328.1"/>
    </source>
</evidence>
<evidence type="ECO:0008006" key="5">
    <source>
        <dbReference type="Google" id="ProtNLM"/>
    </source>
</evidence>
<keyword evidence="4" id="KW-1185">Reference proteome</keyword>
<evidence type="ECO:0000256" key="1">
    <source>
        <dbReference type="ARBA" id="ARBA00023145"/>
    </source>
</evidence>
<accession>A0A2K5RQC1</accession>
<dbReference type="Ensembl" id="ENSCCAT00000048070.1">
    <property type="protein sequence ID" value="ENSCCAP00000030328.1"/>
    <property type="gene ID" value="ENSCCAG00000033202.1"/>
</dbReference>
<dbReference type="AlphaFoldDB" id="A0A2K5RQC1"/>
<keyword evidence="1" id="KW-0865">Zymogen</keyword>
<evidence type="ECO:0000256" key="2">
    <source>
        <dbReference type="ARBA" id="ARBA00023242"/>
    </source>
</evidence>
<name>A0A2K5RQC1_CEBIM</name>
<proteinExistence type="predicted"/>
<dbReference type="GO" id="GO:0005737">
    <property type="term" value="C:cytoplasm"/>
    <property type="evidence" value="ECO:0007669"/>
    <property type="project" value="TreeGrafter"/>
</dbReference>
<dbReference type="InterPro" id="IPR029055">
    <property type="entry name" value="Ntn_hydrolases_N"/>
</dbReference>
<evidence type="ECO:0000313" key="4">
    <source>
        <dbReference type="Proteomes" id="UP000233040"/>
    </source>
</evidence>
<dbReference type="PANTHER" id="PTHR32194">
    <property type="entry name" value="METALLOPROTEASE TLDD"/>
    <property type="match status" value="1"/>
</dbReference>
<dbReference type="OMA" id="TTLAFKX"/>
<dbReference type="PANTHER" id="PTHR32194:SF11">
    <property type="entry name" value="PROTEASOME SUBUNIT BETA"/>
    <property type="match status" value="1"/>
</dbReference>